<dbReference type="EMBL" id="JANUGW010000009">
    <property type="protein sequence ID" value="MCS0582804.1"/>
    <property type="molecule type" value="Genomic_DNA"/>
</dbReference>
<evidence type="ECO:0000313" key="2">
    <source>
        <dbReference type="EMBL" id="MCS0582804.1"/>
    </source>
</evidence>
<evidence type="ECO:0000256" key="1">
    <source>
        <dbReference type="SAM" id="MobiDB-lite"/>
    </source>
</evidence>
<feature type="compositionally biased region" description="Basic and acidic residues" evidence="1">
    <location>
        <begin position="30"/>
        <end position="48"/>
    </location>
</feature>
<comment type="caution">
    <text evidence="2">The sequence shown here is derived from an EMBL/GenBank/DDBJ whole genome shotgun (WGS) entry which is preliminary data.</text>
</comment>
<accession>A0ABT1ZSE2</accession>
<name>A0ABT1ZSE2_9BURK</name>
<keyword evidence="3" id="KW-1185">Reference proteome</keyword>
<proteinExistence type="predicted"/>
<dbReference type="RefSeq" id="WP_258817395.1">
    <property type="nucleotide sequence ID" value="NZ_JANUGW010000009.1"/>
</dbReference>
<feature type="region of interest" description="Disordered" evidence="1">
    <location>
        <begin position="1"/>
        <end position="72"/>
    </location>
</feature>
<protein>
    <recommendedName>
        <fullName evidence="4">MARCKS-like protein</fullName>
    </recommendedName>
</protein>
<organism evidence="2 3">
    <name type="scientific">Massilia pinisoli</name>
    <dbReference type="NCBI Taxonomy" id="1772194"/>
    <lineage>
        <taxon>Bacteria</taxon>
        <taxon>Pseudomonadati</taxon>
        <taxon>Pseudomonadota</taxon>
        <taxon>Betaproteobacteria</taxon>
        <taxon>Burkholderiales</taxon>
        <taxon>Oxalobacteraceae</taxon>
        <taxon>Telluria group</taxon>
        <taxon>Massilia</taxon>
    </lineage>
</organism>
<feature type="compositionally biased region" description="Polar residues" evidence="1">
    <location>
        <begin position="49"/>
        <end position="64"/>
    </location>
</feature>
<sequence length="72" mass="7629">MRTNTPKPDPGADAPPNMHEADIGSGERSPGQHETDAMIRDIPPRGSDKGNQQDAAQSGNQQATRDGRPAKP</sequence>
<evidence type="ECO:0000313" key="3">
    <source>
        <dbReference type="Proteomes" id="UP001204151"/>
    </source>
</evidence>
<reference evidence="2 3" key="1">
    <citation type="submission" date="2022-08" db="EMBL/GenBank/DDBJ databases">
        <title>Reclassification of Massilia species as members of the genera Telluria, Duganella, Pseudoduganella, Mokoshia gen. nov. and Zemynaea gen. nov. using orthogonal and non-orthogonal genome-based approaches.</title>
        <authorList>
            <person name="Bowman J.P."/>
        </authorList>
    </citation>
    <scope>NUCLEOTIDE SEQUENCE [LARGE SCALE GENOMIC DNA]</scope>
    <source>
        <strain evidence="2 3">JCM 31316</strain>
    </source>
</reference>
<dbReference type="Proteomes" id="UP001204151">
    <property type="component" value="Unassembled WGS sequence"/>
</dbReference>
<gene>
    <name evidence="2" type="ORF">NX784_14520</name>
</gene>
<evidence type="ECO:0008006" key="4">
    <source>
        <dbReference type="Google" id="ProtNLM"/>
    </source>
</evidence>